<keyword evidence="14" id="KW-1185">Reference proteome</keyword>
<feature type="binding site" evidence="10">
    <location>
        <begin position="202"/>
        <end position="210"/>
    </location>
    <ligand>
        <name>GTP</name>
        <dbReference type="ChEBI" id="CHEBI:37565"/>
    </ligand>
</feature>
<keyword evidence="8 10" id="KW-0694">RNA-binding</keyword>
<dbReference type="Pfam" id="PF03193">
    <property type="entry name" value="RsgA_GTPase"/>
    <property type="match status" value="1"/>
</dbReference>
<evidence type="ECO:0000313" key="14">
    <source>
        <dbReference type="Proteomes" id="UP000683139"/>
    </source>
</evidence>
<keyword evidence="1 10" id="KW-0963">Cytoplasm</keyword>
<protein>
    <recommendedName>
        <fullName evidence="10">Small ribosomal subunit biogenesis GTPase RsgA</fullName>
        <ecNumber evidence="10">3.6.1.-</ecNumber>
    </recommendedName>
</protein>
<dbReference type="Proteomes" id="UP000683139">
    <property type="component" value="Unassembled WGS sequence"/>
</dbReference>
<dbReference type="PANTHER" id="PTHR32120:SF10">
    <property type="entry name" value="SMALL RIBOSOMAL SUBUNIT BIOGENESIS GTPASE RSGA"/>
    <property type="match status" value="1"/>
</dbReference>
<feature type="binding site" evidence="10">
    <location>
        <position position="288"/>
    </location>
    <ligand>
        <name>Zn(2+)</name>
        <dbReference type="ChEBI" id="CHEBI:29105"/>
    </ligand>
</feature>
<dbReference type="PROSITE" id="PS50936">
    <property type="entry name" value="ENGC_GTPASE"/>
    <property type="match status" value="1"/>
</dbReference>
<dbReference type="Gene3D" id="1.10.40.50">
    <property type="entry name" value="Probable gtpase engc, domain 3"/>
    <property type="match status" value="1"/>
</dbReference>
<keyword evidence="7 10" id="KW-0862">Zinc</keyword>
<dbReference type="CDD" id="cd01854">
    <property type="entry name" value="YjeQ_EngC"/>
    <property type="match status" value="1"/>
</dbReference>
<dbReference type="InterPro" id="IPR027417">
    <property type="entry name" value="P-loop_NTPase"/>
</dbReference>
<dbReference type="GO" id="GO:0019843">
    <property type="term" value="F:rRNA binding"/>
    <property type="evidence" value="ECO:0007669"/>
    <property type="project" value="UniProtKB-KW"/>
</dbReference>
<evidence type="ECO:0000256" key="4">
    <source>
        <dbReference type="ARBA" id="ARBA00022730"/>
    </source>
</evidence>
<dbReference type="InterPro" id="IPR030378">
    <property type="entry name" value="G_CP_dom"/>
</dbReference>
<keyword evidence="9 10" id="KW-0342">GTP-binding</keyword>
<evidence type="ECO:0000256" key="5">
    <source>
        <dbReference type="ARBA" id="ARBA00022741"/>
    </source>
</evidence>
<dbReference type="NCBIfam" id="TIGR00157">
    <property type="entry name" value="ribosome small subunit-dependent GTPase A"/>
    <property type="match status" value="1"/>
</dbReference>
<name>A0A919YSL6_9BACL</name>
<dbReference type="PROSITE" id="PS51721">
    <property type="entry name" value="G_CP"/>
    <property type="match status" value="1"/>
</dbReference>
<keyword evidence="5 10" id="KW-0547">Nucleotide-binding</keyword>
<evidence type="ECO:0000259" key="12">
    <source>
        <dbReference type="PROSITE" id="PS51721"/>
    </source>
</evidence>
<comment type="cofactor">
    <cofactor evidence="10">
        <name>Zn(2+)</name>
        <dbReference type="ChEBI" id="CHEBI:29105"/>
    </cofactor>
    <text evidence="10">Binds 1 zinc ion per subunit.</text>
</comment>
<evidence type="ECO:0000256" key="6">
    <source>
        <dbReference type="ARBA" id="ARBA00022801"/>
    </source>
</evidence>
<keyword evidence="4 10" id="KW-0699">rRNA-binding</keyword>
<feature type="binding site" evidence="10">
    <location>
        <position position="296"/>
    </location>
    <ligand>
        <name>Zn(2+)</name>
        <dbReference type="ChEBI" id="CHEBI:29105"/>
    </ligand>
</feature>
<dbReference type="Gene3D" id="3.40.50.300">
    <property type="entry name" value="P-loop containing nucleotide triphosphate hydrolases"/>
    <property type="match status" value="1"/>
</dbReference>
<dbReference type="InterPro" id="IPR004881">
    <property type="entry name" value="Ribosome_biogen_GTPase_RsgA"/>
</dbReference>
<reference evidence="13" key="1">
    <citation type="submission" date="2021-03" db="EMBL/GenBank/DDBJ databases">
        <title>Antimicrobial resistance genes in bacteria isolated from Japanese honey, and their potential for conferring macrolide and lincosamide resistance in the American foulbrood pathogen Paenibacillus larvae.</title>
        <authorList>
            <person name="Okamoto M."/>
            <person name="Kumagai M."/>
            <person name="Kanamori H."/>
            <person name="Takamatsu D."/>
        </authorList>
    </citation>
    <scope>NUCLEOTIDE SEQUENCE</scope>
    <source>
        <strain evidence="13">J40TS1</strain>
    </source>
</reference>
<dbReference type="SUPFAM" id="SSF52540">
    <property type="entry name" value="P-loop containing nucleoside triphosphate hydrolases"/>
    <property type="match status" value="1"/>
</dbReference>
<evidence type="ECO:0000256" key="3">
    <source>
        <dbReference type="ARBA" id="ARBA00022723"/>
    </source>
</evidence>
<dbReference type="AlphaFoldDB" id="A0A919YSL6"/>
<evidence type="ECO:0000256" key="7">
    <source>
        <dbReference type="ARBA" id="ARBA00022833"/>
    </source>
</evidence>
<comment type="subcellular location">
    <subcellularLocation>
        <location evidence="10">Cytoplasm</location>
    </subcellularLocation>
</comment>
<comment type="similarity">
    <text evidence="10">Belongs to the TRAFAC class YlqF/YawG GTPase family. RsgA subfamily.</text>
</comment>
<dbReference type="GO" id="GO:0005737">
    <property type="term" value="C:cytoplasm"/>
    <property type="evidence" value="ECO:0007669"/>
    <property type="project" value="UniProtKB-SubCell"/>
</dbReference>
<evidence type="ECO:0000256" key="2">
    <source>
        <dbReference type="ARBA" id="ARBA00022517"/>
    </source>
</evidence>
<evidence type="ECO:0000259" key="11">
    <source>
        <dbReference type="PROSITE" id="PS50936"/>
    </source>
</evidence>
<evidence type="ECO:0000256" key="9">
    <source>
        <dbReference type="ARBA" id="ARBA00023134"/>
    </source>
</evidence>
<comment type="function">
    <text evidence="10">One of several proteins that assist in the late maturation steps of the functional core of the 30S ribosomal subunit. Helps release RbfA from mature subunits. May play a role in the assembly of ribosomal proteins into the subunit. Circularly permuted GTPase that catalyzes slow GTP hydrolysis, GTPase activity is stimulated by the 30S ribosomal subunit.</text>
</comment>
<evidence type="ECO:0000256" key="10">
    <source>
        <dbReference type="HAMAP-Rule" id="MF_01820"/>
    </source>
</evidence>
<dbReference type="GO" id="GO:0042274">
    <property type="term" value="P:ribosomal small subunit biogenesis"/>
    <property type="evidence" value="ECO:0007669"/>
    <property type="project" value="UniProtKB-UniRule"/>
</dbReference>
<feature type="domain" description="CP-type G" evidence="12">
    <location>
        <begin position="101"/>
        <end position="260"/>
    </location>
</feature>
<dbReference type="GO" id="GO:0003924">
    <property type="term" value="F:GTPase activity"/>
    <property type="evidence" value="ECO:0007669"/>
    <property type="project" value="UniProtKB-UniRule"/>
</dbReference>
<feature type="binding site" evidence="10">
    <location>
        <position position="283"/>
    </location>
    <ligand>
        <name>Zn(2+)</name>
        <dbReference type="ChEBI" id="CHEBI:29105"/>
    </ligand>
</feature>
<dbReference type="GO" id="GO:0046872">
    <property type="term" value="F:metal ion binding"/>
    <property type="evidence" value="ECO:0007669"/>
    <property type="project" value="UniProtKB-KW"/>
</dbReference>
<evidence type="ECO:0000256" key="1">
    <source>
        <dbReference type="ARBA" id="ARBA00022490"/>
    </source>
</evidence>
<proteinExistence type="inferred from homology"/>
<evidence type="ECO:0000256" key="8">
    <source>
        <dbReference type="ARBA" id="ARBA00022884"/>
    </source>
</evidence>
<evidence type="ECO:0000313" key="13">
    <source>
        <dbReference type="EMBL" id="GIP17434.1"/>
    </source>
</evidence>
<feature type="domain" description="EngC GTPase" evidence="11">
    <location>
        <begin position="111"/>
        <end position="258"/>
    </location>
</feature>
<comment type="caution">
    <text evidence="13">The sequence shown here is derived from an EMBL/GenBank/DDBJ whole genome shotgun (WGS) entry which is preliminary data.</text>
</comment>
<dbReference type="RefSeq" id="WP_213516725.1">
    <property type="nucleotide sequence ID" value="NZ_BOSE01000005.1"/>
</dbReference>
<dbReference type="EMBL" id="BOSE01000005">
    <property type="protein sequence ID" value="GIP17434.1"/>
    <property type="molecule type" value="Genomic_DNA"/>
</dbReference>
<gene>
    <name evidence="13" type="primary">rsgA1</name>
    <name evidence="10" type="synonym">rsgA</name>
    <name evidence="13" type="ORF">J40TS1_30760</name>
</gene>
<comment type="subunit">
    <text evidence="10">Monomer. Associates with 30S ribosomal subunit, binds 16S rRNA.</text>
</comment>
<dbReference type="GO" id="GO:0005525">
    <property type="term" value="F:GTP binding"/>
    <property type="evidence" value="ECO:0007669"/>
    <property type="project" value="UniProtKB-UniRule"/>
</dbReference>
<feature type="binding site" evidence="10">
    <location>
        <begin position="150"/>
        <end position="153"/>
    </location>
    <ligand>
        <name>GTP</name>
        <dbReference type="ChEBI" id="CHEBI:37565"/>
    </ligand>
</feature>
<dbReference type="InterPro" id="IPR010914">
    <property type="entry name" value="RsgA_GTPase_dom"/>
</dbReference>
<feature type="binding site" evidence="10">
    <location>
        <position position="290"/>
    </location>
    <ligand>
        <name>Zn(2+)</name>
        <dbReference type="ChEBI" id="CHEBI:29105"/>
    </ligand>
</feature>
<keyword evidence="3 10" id="KW-0479">Metal-binding</keyword>
<dbReference type="EC" id="3.6.1.-" evidence="10"/>
<keyword evidence="6 10" id="KW-0378">Hydrolase</keyword>
<sequence>MLTLNDYGFVPQHDSLNTGGTYARVTAVHKQRFSLITEQGECLARLKPGVYYINCTEEFPTTGDFVEIQYNPNGESLITKTLPRKSKFSRNDFSGHAAGFVKTIKEQTVAANFDYVFIMQSLNHDFNRRRIERYLAQAWQSGAIPVVILTKADLIADVAEYVAQVEKIAVGATVHPISVKTGYGMEALANYLKKGKTIVFLGSSGVGKSSLANTLAGKEVMLVSDIREEDSKGRHTTTHRQLILLDSGVIIIDTPGMRELGMWEVDEGISEGFSDVEHFFGKCRFSDCKHQSEPGCAIKGAIESGQLPVERWDSYLALKKEAAFVEDRAAYLRNKDAQHVALKVSERQRKKGEKRS</sequence>
<keyword evidence="2 10" id="KW-0690">Ribosome biogenesis</keyword>
<dbReference type="PANTHER" id="PTHR32120">
    <property type="entry name" value="SMALL RIBOSOMAL SUBUNIT BIOGENESIS GTPASE RSGA"/>
    <property type="match status" value="1"/>
</dbReference>
<dbReference type="HAMAP" id="MF_01820">
    <property type="entry name" value="GTPase_RsgA"/>
    <property type="match status" value="1"/>
</dbReference>
<organism evidence="13 14">
    <name type="scientific">Paenibacillus montaniterrae</name>
    <dbReference type="NCBI Taxonomy" id="429341"/>
    <lineage>
        <taxon>Bacteria</taxon>
        <taxon>Bacillati</taxon>
        <taxon>Bacillota</taxon>
        <taxon>Bacilli</taxon>
        <taxon>Bacillales</taxon>
        <taxon>Paenibacillaceae</taxon>
        <taxon>Paenibacillus</taxon>
    </lineage>
</organism>
<accession>A0A919YSL6</accession>